<dbReference type="EMBL" id="JACIIV010000013">
    <property type="protein sequence ID" value="MBB6227865.1"/>
    <property type="molecule type" value="Genomic_DNA"/>
</dbReference>
<dbReference type="AlphaFoldDB" id="A0A841LDI0"/>
<keyword evidence="2" id="KW-1185">Reference proteome</keyword>
<comment type="caution">
    <text evidence="1">The sequence shown here is derived from an EMBL/GenBank/DDBJ whole genome shotgun (WGS) entry which is preliminary data.</text>
</comment>
<gene>
    <name evidence="1" type="ORF">FHS79_002046</name>
</gene>
<protein>
    <recommendedName>
        <fullName evidence="3">DUF3445 domain-containing protein</fullName>
    </recommendedName>
</protein>
<proteinExistence type="predicted"/>
<dbReference type="Proteomes" id="UP000538147">
    <property type="component" value="Unassembled WGS sequence"/>
</dbReference>
<dbReference type="RefSeq" id="WP_184199179.1">
    <property type="nucleotide sequence ID" value="NZ_JACIIV010000013.1"/>
</dbReference>
<sequence>MARYTGAMPHSAASLAPFRRHHATLRLGLTRLDMADWLDSAPDMAARLALRRARLARHPDALQALAHAGPAVAEFAARVGAAAPTLEAIATTIHEDVMLLERHGEQHRLLAGILLFPSDWRVADMIGKPVAAIHARVPGFGDRLAAPIEHILGNLDQPLQRANWAITETPDLVYAPDLAPALRFGHITPENAGSALALRVERQTLTRMPETGSIAFTIGIHTAALDSLPLDLLPALLHALGAMPAAEAARRAVAAFAPAIRGWAAQRMNA</sequence>
<evidence type="ECO:0008006" key="3">
    <source>
        <dbReference type="Google" id="ProtNLM"/>
    </source>
</evidence>
<evidence type="ECO:0000313" key="2">
    <source>
        <dbReference type="Proteomes" id="UP000538147"/>
    </source>
</evidence>
<name>A0A841LDI0_9SPHN</name>
<reference evidence="1 2" key="1">
    <citation type="submission" date="2020-08" db="EMBL/GenBank/DDBJ databases">
        <title>Genomic Encyclopedia of Type Strains, Phase IV (KMG-IV): sequencing the most valuable type-strain genomes for metagenomic binning, comparative biology and taxonomic classification.</title>
        <authorList>
            <person name="Goeker M."/>
        </authorList>
    </citation>
    <scope>NUCLEOTIDE SEQUENCE [LARGE SCALE GENOMIC DNA]</scope>
    <source>
        <strain evidence="1 2">DSM 102189</strain>
    </source>
</reference>
<dbReference type="InterPro" id="IPR021848">
    <property type="entry name" value="HODM_asu-like"/>
</dbReference>
<organism evidence="1 2">
    <name type="scientific">Polymorphobacter multimanifer</name>
    <dbReference type="NCBI Taxonomy" id="1070431"/>
    <lineage>
        <taxon>Bacteria</taxon>
        <taxon>Pseudomonadati</taxon>
        <taxon>Pseudomonadota</taxon>
        <taxon>Alphaproteobacteria</taxon>
        <taxon>Sphingomonadales</taxon>
        <taxon>Sphingosinicellaceae</taxon>
        <taxon>Polymorphobacter</taxon>
    </lineage>
</organism>
<evidence type="ECO:0000313" key="1">
    <source>
        <dbReference type="EMBL" id="MBB6227865.1"/>
    </source>
</evidence>
<dbReference type="Pfam" id="PF11927">
    <property type="entry name" value="HODM_asu-like"/>
    <property type="match status" value="1"/>
</dbReference>
<accession>A0A841LDI0</accession>